<organism evidence="1 2">
    <name type="scientific">Glaciibacter psychrotolerans</name>
    <dbReference type="NCBI Taxonomy" id="670054"/>
    <lineage>
        <taxon>Bacteria</taxon>
        <taxon>Bacillati</taxon>
        <taxon>Actinomycetota</taxon>
        <taxon>Actinomycetes</taxon>
        <taxon>Micrococcales</taxon>
        <taxon>Microbacteriaceae</taxon>
        <taxon>Glaciibacter</taxon>
    </lineage>
</organism>
<name>A0A7Z0EF95_9MICO</name>
<protein>
    <submittedName>
        <fullName evidence="1">Uncharacterized protein</fullName>
    </submittedName>
</protein>
<keyword evidence="2" id="KW-1185">Reference proteome</keyword>
<dbReference type="EMBL" id="JACCFM010000001">
    <property type="protein sequence ID" value="NYJ20529.1"/>
    <property type="molecule type" value="Genomic_DNA"/>
</dbReference>
<evidence type="ECO:0000313" key="1">
    <source>
        <dbReference type="EMBL" id="NYJ20529.1"/>
    </source>
</evidence>
<evidence type="ECO:0000313" key="2">
    <source>
        <dbReference type="Proteomes" id="UP000537260"/>
    </source>
</evidence>
<dbReference type="AlphaFoldDB" id="A0A7Z0EF95"/>
<gene>
    <name evidence="1" type="ORF">HNR05_002320</name>
</gene>
<sequence>MVDLRSSLIPRAALETVSAVSTSSTDGSVIDLHAPADRPLPPIELTPLIEPTPLIERSC</sequence>
<reference evidence="1 2" key="1">
    <citation type="submission" date="2020-07" db="EMBL/GenBank/DDBJ databases">
        <title>Sequencing the genomes of 1000 actinobacteria strains.</title>
        <authorList>
            <person name="Klenk H.-P."/>
        </authorList>
    </citation>
    <scope>NUCLEOTIDE SEQUENCE [LARGE SCALE GENOMIC DNA]</scope>
    <source>
        <strain evidence="1 2">LI1</strain>
    </source>
</reference>
<dbReference type="RefSeq" id="WP_179579132.1">
    <property type="nucleotide sequence ID" value="NZ_JACCFM010000001.1"/>
</dbReference>
<accession>A0A7Z0EF95</accession>
<comment type="caution">
    <text evidence="1">The sequence shown here is derived from an EMBL/GenBank/DDBJ whole genome shotgun (WGS) entry which is preliminary data.</text>
</comment>
<dbReference type="Proteomes" id="UP000537260">
    <property type="component" value="Unassembled WGS sequence"/>
</dbReference>
<proteinExistence type="predicted"/>